<dbReference type="InterPro" id="IPR045522">
    <property type="entry name" value="DUF6474"/>
</dbReference>
<keyword evidence="4" id="KW-1185">Reference proteome</keyword>
<dbReference type="Proteomes" id="UP001336020">
    <property type="component" value="Unassembled WGS sequence"/>
</dbReference>
<proteinExistence type="predicted"/>
<organism evidence="3 4">
    <name type="scientific">Rhodococcus artemisiae</name>
    <dbReference type="NCBI Taxonomy" id="714159"/>
    <lineage>
        <taxon>Bacteria</taxon>
        <taxon>Bacillati</taxon>
        <taxon>Actinomycetota</taxon>
        <taxon>Actinomycetes</taxon>
        <taxon>Mycobacteriales</taxon>
        <taxon>Nocardiaceae</taxon>
        <taxon>Rhodococcus</taxon>
    </lineage>
</organism>
<comment type="caution">
    <text evidence="3">The sequence shown here is derived from an EMBL/GenBank/DDBJ whole genome shotgun (WGS) entry which is preliminary data.</text>
</comment>
<name>A0ABU7LB35_9NOCA</name>
<feature type="region of interest" description="Disordered" evidence="2">
    <location>
        <begin position="1"/>
        <end position="49"/>
    </location>
</feature>
<dbReference type="RefSeq" id="WP_330133344.1">
    <property type="nucleotide sequence ID" value="NZ_JAUTXY010000004.1"/>
</dbReference>
<feature type="compositionally biased region" description="Basic residues" evidence="2">
    <location>
        <begin position="1"/>
        <end position="12"/>
    </location>
</feature>
<evidence type="ECO:0000313" key="4">
    <source>
        <dbReference type="Proteomes" id="UP001336020"/>
    </source>
</evidence>
<protein>
    <submittedName>
        <fullName evidence="3">DUF6474 family protein</fullName>
    </submittedName>
</protein>
<sequence>MGLFTRRKRRATRKAEAKALKHKATLEAKLGAKNQSRSDRRTAKSQDKLAKKLAKSQAKLDKELVKSQAKVEKEQIATLKAQKKAAENQGLTAAKIRRYLGIARLLVPVLAPLAYQAATAVRGQLDVRRAQKLGVGVEQLGEFTGHGARLSARIAAAEQSVTKTEELHPKDAETKKFAEAIRGRLTDLTAAVSAAEQMPAARRKAAHASIGHELDGIEADLLARLGVR</sequence>
<accession>A0ABU7LB35</accession>
<gene>
    <name evidence="3" type="ORF">Q7514_11310</name>
</gene>
<feature type="compositionally biased region" description="Basic and acidic residues" evidence="2">
    <location>
        <begin position="36"/>
        <end position="49"/>
    </location>
</feature>
<reference evidence="3 4" key="1">
    <citation type="submission" date="2023-07" db="EMBL/GenBank/DDBJ databases">
        <authorList>
            <person name="Girao M."/>
            <person name="Carvalho M.F."/>
        </authorList>
    </citation>
    <scope>NUCLEOTIDE SEQUENCE [LARGE SCALE GENOMIC DNA]</scope>
    <source>
        <strain evidence="3 4">YIM65754</strain>
    </source>
</reference>
<dbReference type="EMBL" id="JAUTXY010000004">
    <property type="protein sequence ID" value="MEE2058107.1"/>
    <property type="molecule type" value="Genomic_DNA"/>
</dbReference>
<dbReference type="Pfam" id="PF20079">
    <property type="entry name" value="DUF6474"/>
    <property type="match status" value="1"/>
</dbReference>
<evidence type="ECO:0000313" key="3">
    <source>
        <dbReference type="EMBL" id="MEE2058107.1"/>
    </source>
</evidence>
<feature type="coiled-coil region" evidence="1">
    <location>
        <begin position="62"/>
        <end position="89"/>
    </location>
</feature>
<keyword evidence="1" id="KW-0175">Coiled coil</keyword>
<evidence type="ECO:0000256" key="2">
    <source>
        <dbReference type="SAM" id="MobiDB-lite"/>
    </source>
</evidence>
<evidence type="ECO:0000256" key="1">
    <source>
        <dbReference type="SAM" id="Coils"/>
    </source>
</evidence>